<reference evidence="1" key="1">
    <citation type="submission" date="2018-05" db="EMBL/GenBank/DDBJ databases">
        <authorList>
            <person name="Lanie J.A."/>
            <person name="Ng W.-L."/>
            <person name="Kazmierczak K.M."/>
            <person name="Andrzejewski T.M."/>
            <person name="Davidsen T.M."/>
            <person name="Wayne K.J."/>
            <person name="Tettelin H."/>
            <person name="Glass J.I."/>
            <person name="Rusch D."/>
            <person name="Podicherti R."/>
            <person name="Tsui H.-C.T."/>
            <person name="Winkler M.E."/>
        </authorList>
    </citation>
    <scope>NUCLEOTIDE SEQUENCE</scope>
</reference>
<organism evidence="1">
    <name type="scientific">marine metagenome</name>
    <dbReference type="NCBI Taxonomy" id="408172"/>
    <lineage>
        <taxon>unclassified sequences</taxon>
        <taxon>metagenomes</taxon>
        <taxon>ecological metagenomes</taxon>
    </lineage>
</organism>
<protein>
    <submittedName>
        <fullName evidence="1">Uncharacterized protein</fullName>
    </submittedName>
</protein>
<name>A0A382ZGB7_9ZZZZ</name>
<accession>A0A382ZGB7</accession>
<sequence length="66" mass="7710">CFPQYKVTGSKAWDSPALFIYESPISAKRVASGDYINYSRAFPALYNKRQENKDYFKANWIYGPFE</sequence>
<gene>
    <name evidence="1" type="ORF">METZ01_LOCUS447438</name>
</gene>
<dbReference type="EMBL" id="UINC01183703">
    <property type="protein sequence ID" value="SVD94584.1"/>
    <property type="molecule type" value="Genomic_DNA"/>
</dbReference>
<proteinExistence type="predicted"/>
<evidence type="ECO:0000313" key="1">
    <source>
        <dbReference type="EMBL" id="SVD94584.1"/>
    </source>
</evidence>
<feature type="non-terminal residue" evidence="1">
    <location>
        <position position="1"/>
    </location>
</feature>
<dbReference type="AlphaFoldDB" id="A0A382ZGB7"/>